<dbReference type="Pfam" id="PF12836">
    <property type="entry name" value="HHH_3"/>
    <property type="match status" value="1"/>
</dbReference>
<accession>A0ABR6ZKC6</accession>
<dbReference type="Proteomes" id="UP000650424">
    <property type="component" value="Unassembled WGS sequence"/>
</dbReference>
<comment type="caution">
    <text evidence="2">The sequence shown here is derived from an EMBL/GenBank/DDBJ whole genome shotgun (WGS) entry which is preliminary data.</text>
</comment>
<keyword evidence="1" id="KW-0732">Signal</keyword>
<gene>
    <name evidence="2" type="ORF">H8L32_02265</name>
</gene>
<reference evidence="2 3" key="1">
    <citation type="submission" date="2020-08" db="EMBL/GenBank/DDBJ databases">
        <title>Novel species isolated from subtropical streams in China.</title>
        <authorList>
            <person name="Lu H."/>
        </authorList>
    </citation>
    <scope>NUCLEOTIDE SEQUENCE [LARGE SCALE GENOMIC DNA]</scope>
    <source>
        <strain evidence="2 3">CY18W</strain>
    </source>
</reference>
<protein>
    <submittedName>
        <fullName evidence="2">Helix-hairpin-helix domain-containing protein</fullName>
    </submittedName>
</protein>
<dbReference type="SUPFAM" id="SSF81585">
    <property type="entry name" value="PsbU/PolX domain-like"/>
    <property type="match status" value="1"/>
</dbReference>
<dbReference type="Gene3D" id="1.10.150.320">
    <property type="entry name" value="Photosystem II 12 kDa extrinsic protein"/>
    <property type="match status" value="1"/>
</dbReference>
<evidence type="ECO:0000313" key="2">
    <source>
        <dbReference type="EMBL" id="MBC3916301.1"/>
    </source>
</evidence>
<proteinExistence type="predicted"/>
<organism evidence="2 3">
    <name type="scientific">Undibacterium hunanense</name>
    <dbReference type="NCBI Taxonomy" id="2762292"/>
    <lineage>
        <taxon>Bacteria</taxon>
        <taxon>Pseudomonadati</taxon>
        <taxon>Pseudomonadota</taxon>
        <taxon>Betaproteobacteria</taxon>
        <taxon>Burkholderiales</taxon>
        <taxon>Oxalobacteraceae</taxon>
        <taxon>Undibacterium</taxon>
    </lineage>
</organism>
<dbReference type="EMBL" id="JACOGF010000001">
    <property type="protein sequence ID" value="MBC3916301.1"/>
    <property type="molecule type" value="Genomic_DNA"/>
</dbReference>
<name>A0ABR6ZKC6_9BURK</name>
<evidence type="ECO:0000313" key="3">
    <source>
        <dbReference type="Proteomes" id="UP000650424"/>
    </source>
</evidence>
<keyword evidence="3" id="KW-1185">Reference proteome</keyword>
<sequence>MKKQWQSILLATALVFLTQSGAYAKDDAKKASASASSSASASAPASAKVELLDLNSASKKELSSLPKIGDVRSDAIIKGRPYKGKDELLSKKIIPEDVYNGIKDLVIAKQKPAAKK</sequence>
<feature type="chain" id="PRO_5046657202" evidence="1">
    <location>
        <begin position="25"/>
        <end position="116"/>
    </location>
</feature>
<dbReference type="RefSeq" id="WP_186945528.1">
    <property type="nucleotide sequence ID" value="NZ_JACOGF010000001.1"/>
</dbReference>
<evidence type="ECO:0000256" key="1">
    <source>
        <dbReference type="SAM" id="SignalP"/>
    </source>
</evidence>
<feature type="signal peptide" evidence="1">
    <location>
        <begin position="1"/>
        <end position="24"/>
    </location>
</feature>